<organism evidence="1 2">
    <name type="scientific">Paragonimus skrjabini miyazakii</name>
    <dbReference type="NCBI Taxonomy" id="59628"/>
    <lineage>
        <taxon>Eukaryota</taxon>
        <taxon>Metazoa</taxon>
        <taxon>Spiralia</taxon>
        <taxon>Lophotrochozoa</taxon>
        <taxon>Platyhelminthes</taxon>
        <taxon>Trematoda</taxon>
        <taxon>Digenea</taxon>
        <taxon>Plagiorchiida</taxon>
        <taxon>Troglotremata</taxon>
        <taxon>Troglotrematidae</taxon>
        <taxon>Paragonimus</taxon>
    </lineage>
</organism>
<comment type="caution">
    <text evidence="1">The sequence shown here is derived from an EMBL/GenBank/DDBJ whole genome shotgun (WGS) entry which is preliminary data.</text>
</comment>
<sequence length="245" mass="27988">MGEAREIAYYGKRSIALLLDVLEQSSNNVTHTSKAKLSPTVEILKSVFNFIEPNQEQSEWEIPVETHAFTKITSIRTSQENVTTPWECVSNKLYKPINSLSKELVSLLCWDSSGSSYPCQNANILFKLQHAADFTRRIRSVIDMVNCQNPANGQDVRKSADFQNFSFDDNGPKNLIHSYPRTGFEAITYFAVCCKFGFHGYMYFQRRQNRALNDSPYDLEPAEIPEVSLVLACFDSMFSIRITYM</sequence>
<evidence type="ECO:0000313" key="2">
    <source>
        <dbReference type="Proteomes" id="UP000822476"/>
    </source>
</evidence>
<keyword evidence="2" id="KW-1185">Reference proteome</keyword>
<protein>
    <submittedName>
        <fullName evidence="1">Uncharacterized protein</fullName>
    </submittedName>
</protein>
<dbReference type="Proteomes" id="UP000822476">
    <property type="component" value="Unassembled WGS sequence"/>
</dbReference>
<accession>A0A8S9Z2J0</accession>
<gene>
    <name evidence="1" type="ORF">EG68_03381</name>
</gene>
<dbReference type="EMBL" id="JTDE01001071">
    <property type="protein sequence ID" value="KAF7259716.1"/>
    <property type="molecule type" value="Genomic_DNA"/>
</dbReference>
<dbReference type="AlphaFoldDB" id="A0A8S9Z2J0"/>
<dbReference type="OrthoDB" id="10336915at2759"/>
<proteinExistence type="predicted"/>
<evidence type="ECO:0000313" key="1">
    <source>
        <dbReference type="EMBL" id="KAF7259716.1"/>
    </source>
</evidence>
<name>A0A8S9Z2J0_9TREM</name>
<reference evidence="1" key="1">
    <citation type="submission" date="2019-07" db="EMBL/GenBank/DDBJ databases">
        <title>Annotation for the trematode Paragonimus miyazaki's.</title>
        <authorList>
            <person name="Choi Y.-J."/>
        </authorList>
    </citation>
    <scope>NUCLEOTIDE SEQUENCE</scope>
    <source>
        <strain evidence="1">Japan</strain>
    </source>
</reference>